<dbReference type="SUPFAM" id="SSF50447">
    <property type="entry name" value="Translation proteins"/>
    <property type="match status" value="1"/>
</dbReference>
<dbReference type="InterPro" id="IPR004541">
    <property type="entry name" value="Transl_elong_EFTu/EF1A_bac/org"/>
</dbReference>
<reference evidence="13" key="1">
    <citation type="submission" date="2015-02" db="EMBL/GenBank/DDBJ databases">
        <title>Genome sequencing for Strongylocentrotus purpuratus.</title>
        <authorList>
            <person name="Murali S."/>
            <person name="Liu Y."/>
            <person name="Vee V."/>
            <person name="English A."/>
            <person name="Wang M."/>
            <person name="Skinner E."/>
            <person name="Han Y."/>
            <person name="Muzny D.M."/>
            <person name="Worley K.C."/>
            <person name="Gibbs R.A."/>
        </authorList>
    </citation>
    <scope>NUCLEOTIDE SEQUENCE</scope>
</reference>
<dbReference type="Gene3D" id="2.40.30.10">
    <property type="entry name" value="Translation factors"/>
    <property type="match status" value="2"/>
</dbReference>
<dbReference type="KEGG" id="spu:583958"/>
<evidence type="ECO:0000256" key="6">
    <source>
        <dbReference type="ARBA" id="ARBA00022946"/>
    </source>
</evidence>
<evidence type="ECO:0000256" key="7">
    <source>
        <dbReference type="ARBA" id="ARBA00023128"/>
    </source>
</evidence>
<evidence type="ECO:0000256" key="10">
    <source>
        <dbReference type="RuleBase" id="RU000325"/>
    </source>
</evidence>
<dbReference type="Pfam" id="PF03143">
    <property type="entry name" value="GTP_EFTU_D3"/>
    <property type="match status" value="1"/>
</dbReference>
<accession>A0A7M7RG90</accession>
<dbReference type="FunFam" id="2.40.30.10:FF:000001">
    <property type="entry name" value="Elongation factor Tu"/>
    <property type="match status" value="1"/>
</dbReference>
<dbReference type="EnsemblMetazoa" id="XM_783844">
    <property type="protein sequence ID" value="XP_788937"/>
    <property type="gene ID" value="LOC583958"/>
</dbReference>
<organism evidence="12 13">
    <name type="scientific">Strongylocentrotus purpuratus</name>
    <name type="common">Purple sea urchin</name>
    <dbReference type="NCBI Taxonomy" id="7668"/>
    <lineage>
        <taxon>Eukaryota</taxon>
        <taxon>Metazoa</taxon>
        <taxon>Echinodermata</taxon>
        <taxon>Eleutherozoa</taxon>
        <taxon>Echinozoa</taxon>
        <taxon>Echinoidea</taxon>
        <taxon>Euechinoidea</taxon>
        <taxon>Echinacea</taxon>
        <taxon>Camarodonta</taxon>
        <taxon>Echinidea</taxon>
        <taxon>Strongylocentrotidae</taxon>
        <taxon>Strongylocentrotus</taxon>
    </lineage>
</organism>
<dbReference type="InterPro" id="IPR009001">
    <property type="entry name" value="Transl_elong_EF1A/Init_IF2_C"/>
</dbReference>
<evidence type="ECO:0000256" key="4">
    <source>
        <dbReference type="ARBA" id="ARBA00022768"/>
    </source>
</evidence>
<dbReference type="GeneID" id="583958"/>
<keyword evidence="6" id="KW-0809">Transit peptide</keyword>
<dbReference type="PANTHER" id="PTHR43721:SF36">
    <property type="entry name" value="ELONGATION FACTOR TU, MITOCHONDRIAL"/>
    <property type="match status" value="1"/>
</dbReference>
<dbReference type="InterPro" id="IPR050055">
    <property type="entry name" value="EF-Tu_GTPase"/>
</dbReference>
<proteinExistence type="inferred from homology"/>
<keyword evidence="4 10" id="KW-0251">Elongation factor</keyword>
<dbReference type="Proteomes" id="UP000007110">
    <property type="component" value="Unassembled WGS sequence"/>
</dbReference>
<dbReference type="InterPro" id="IPR004161">
    <property type="entry name" value="EFTu-like_2"/>
</dbReference>
<evidence type="ECO:0000259" key="11">
    <source>
        <dbReference type="PROSITE" id="PS51722"/>
    </source>
</evidence>
<dbReference type="NCBIfam" id="NF000766">
    <property type="entry name" value="PRK00049.1"/>
    <property type="match status" value="1"/>
</dbReference>
<dbReference type="SUPFAM" id="SSF50465">
    <property type="entry name" value="EF-Tu/eEF-1alpha/eIF2-gamma C-terminal domain"/>
    <property type="match status" value="1"/>
</dbReference>
<keyword evidence="3 10" id="KW-0547">Nucleotide-binding</keyword>
<dbReference type="InterPro" id="IPR009000">
    <property type="entry name" value="Transl_B-barrel_sf"/>
</dbReference>
<dbReference type="InterPro" id="IPR041709">
    <property type="entry name" value="EF-Tu_GTP-bd"/>
</dbReference>
<name>A0A7M7RG90_STRPU</name>
<dbReference type="PROSITE" id="PS00301">
    <property type="entry name" value="G_TR_1"/>
    <property type="match status" value="1"/>
</dbReference>
<dbReference type="InterPro" id="IPR000795">
    <property type="entry name" value="T_Tr_GTP-bd_dom"/>
</dbReference>
<reference evidence="12" key="2">
    <citation type="submission" date="2021-01" db="UniProtKB">
        <authorList>
            <consortium name="EnsemblMetazoa"/>
        </authorList>
    </citation>
    <scope>IDENTIFICATION</scope>
</reference>
<feature type="domain" description="Tr-type G" evidence="11">
    <location>
        <begin position="61"/>
        <end position="256"/>
    </location>
</feature>
<keyword evidence="8 10" id="KW-0342">GTP-binding</keyword>
<dbReference type="PROSITE" id="PS51722">
    <property type="entry name" value="G_TR_2"/>
    <property type="match status" value="1"/>
</dbReference>
<dbReference type="OrthoDB" id="2067at2759"/>
<evidence type="ECO:0000313" key="12">
    <source>
        <dbReference type="EnsemblMetazoa" id="XP_788937"/>
    </source>
</evidence>
<dbReference type="NCBIfam" id="NF009372">
    <property type="entry name" value="PRK12735.1"/>
    <property type="match status" value="1"/>
</dbReference>
<evidence type="ECO:0000256" key="8">
    <source>
        <dbReference type="ARBA" id="ARBA00023134"/>
    </source>
</evidence>
<dbReference type="Gene3D" id="3.40.50.300">
    <property type="entry name" value="P-loop containing nucleotide triphosphate hydrolases"/>
    <property type="match status" value="1"/>
</dbReference>
<dbReference type="FunFam" id="2.40.30.10:FF:000092">
    <property type="entry name" value="Elongation factor Tu"/>
    <property type="match status" value="1"/>
</dbReference>
<keyword evidence="7" id="KW-0496">Mitochondrion</keyword>
<dbReference type="InterPro" id="IPR033720">
    <property type="entry name" value="EFTU_2"/>
</dbReference>
<dbReference type="NCBIfam" id="TIGR00485">
    <property type="entry name" value="EF-Tu"/>
    <property type="match status" value="1"/>
</dbReference>
<keyword evidence="5" id="KW-0648">Protein biosynthesis</keyword>
<dbReference type="InterPro" id="IPR031157">
    <property type="entry name" value="G_TR_CS"/>
</dbReference>
<dbReference type="Pfam" id="PF00009">
    <property type="entry name" value="GTP_EFTU"/>
    <property type="match status" value="1"/>
</dbReference>
<dbReference type="FunCoup" id="A0A7M7RG90">
    <property type="interactions" value="1797"/>
</dbReference>
<dbReference type="InterPro" id="IPR027417">
    <property type="entry name" value="P-loop_NTPase"/>
</dbReference>
<evidence type="ECO:0000256" key="3">
    <source>
        <dbReference type="ARBA" id="ARBA00022741"/>
    </source>
</evidence>
<dbReference type="InterPro" id="IPR004160">
    <property type="entry name" value="Transl_elong_EFTu/EF1A_C"/>
</dbReference>
<dbReference type="CDD" id="cd01884">
    <property type="entry name" value="EF_Tu"/>
    <property type="match status" value="1"/>
</dbReference>
<dbReference type="RefSeq" id="XP_788937.2">
    <property type="nucleotide sequence ID" value="XM_783844.5"/>
</dbReference>
<dbReference type="GO" id="GO:0070125">
    <property type="term" value="P:mitochondrial translational elongation"/>
    <property type="evidence" value="ECO:0000318"/>
    <property type="project" value="GO_Central"/>
</dbReference>
<comment type="similarity">
    <text evidence="2 10">Belongs to the TRAFAC class translation factor GTPase superfamily. Classic translation factor GTPase family. EF-Tu/EF-1A subfamily.</text>
</comment>
<evidence type="ECO:0000256" key="9">
    <source>
        <dbReference type="ARBA" id="ARBA00051990"/>
    </source>
</evidence>
<sequence>MAALFTLKTCGKKPNMRSLLAQAFKSASLKQCHALQCNARLMQTFAPLLAAEAKRSFERGKPHVNIGTIGHVDHGKTTLTAAITKVLAEEGNSEFYKYDEIDKAPEEKKRGITINAAHIEYETGSRHYAHTDCPGHADYIKNMITGAAQMEGAILVVAATDGQMPQTREHLLLAKQIGVDKIVVYINKADVVDEEMLELVELEMRDVLSEFGYDGEETPMIIGSALNVLEDKNPEIGKESIKKLMEAVDSWIPLPLRELEKPFMMPVEAVYSIPGRGTVVSGRVERGVIKKSDEVEFVGHSARIKSVVTGLEMFHKTLDQGEAGDQMGALVRNVKRDEIRRGMVMCKPGVLSPHNNFIAQVYILSKDEGGRHKPFTSNFTPIMYSYTWDAAARITLPEGKEMVMPGEDTSLEIALKRPMVSEVGQRFTLRDGRITLGTGIITKVLTNIESEV</sequence>
<dbReference type="GO" id="GO:0005739">
    <property type="term" value="C:mitochondrion"/>
    <property type="evidence" value="ECO:0000318"/>
    <property type="project" value="GO_Central"/>
</dbReference>
<dbReference type="CDD" id="cd03706">
    <property type="entry name" value="mtEFTU_III"/>
    <property type="match status" value="1"/>
</dbReference>
<evidence type="ECO:0000313" key="13">
    <source>
        <dbReference type="Proteomes" id="UP000007110"/>
    </source>
</evidence>
<dbReference type="FunFam" id="3.40.50.300:FF:000003">
    <property type="entry name" value="Elongation factor Tu"/>
    <property type="match status" value="1"/>
</dbReference>
<dbReference type="Pfam" id="PF03144">
    <property type="entry name" value="GTP_EFTU_D2"/>
    <property type="match status" value="1"/>
</dbReference>
<comment type="catalytic activity">
    <reaction evidence="9">
        <text>GTP + H2O = GDP + phosphate + H(+)</text>
        <dbReference type="Rhea" id="RHEA:19669"/>
        <dbReference type="ChEBI" id="CHEBI:15377"/>
        <dbReference type="ChEBI" id="CHEBI:15378"/>
        <dbReference type="ChEBI" id="CHEBI:37565"/>
        <dbReference type="ChEBI" id="CHEBI:43474"/>
        <dbReference type="ChEBI" id="CHEBI:58189"/>
        <dbReference type="EC" id="3.6.5.3"/>
    </reaction>
    <physiologicalReaction direction="left-to-right" evidence="9">
        <dbReference type="Rhea" id="RHEA:19670"/>
    </physiologicalReaction>
</comment>
<comment type="subcellular location">
    <subcellularLocation>
        <location evidence="1">Mitochondrion</location>
    </subcellularLocation>
</comment>
<evidence type="ECO:0000256" key="5">
    <source>
        <dbReference type="ARBA" id="ARBA00022917"/>
    </source>
</evidence>
<keyword evidence="13" id="KW-1185">Reference proteome</keyword>
<dbReference type="OMA" id="EGDKEWG"/>
<dbReference type="GO" id="GO:0005525">
    <property type="term" value="F:GTP binding"/>
    <property type="evidence" value="ECO:0007669"/>
    <property type="project" value="UniProtKB-UniRule"/>
</dbReference>
<dbReference type="GO" id="GO:0003746">
    <property type="term" value="F:translation elongation factor activity"/>
    <property type="evidence" value="ECO:0000318"/>
    <property type="project" value="GO_Central"/>
</dbReference>
<dbReference type="CDD" id="cd03697">
    <property type="entry name" value="EFTU_II"/>
    <property type="match status" value="1"/>
</dbReference>
<dbReference type="PRINTS" id="PR00315">
    <property type="entry name" value="ELONGATNFCT"/>
</dbReference>
<dbReference type="CTD" id="7284"/>
<dbReference type="PANTHER" id="PTHR43721">
    <property type="entry name" value="ELONGATION FACTOR TU-RELATED"/>
    <property type="match status" value="1"/>
</dbReference>
<dbReference type="InParanoid" id="A0A7M7RG90"/>
<dbReference type="AlphaFoldDB" id="A0A7M7RG90"/>
<evidence type="ECO:0000256" key="1">
    <source>
        <dbReference type="ARBA" id="ARBA00004173"/>
    </source>
</evidence>
<dbReference type="SUPFAM" id="SSF52540">
    <property type="entry name" value="P-loop containing nucleoside triphosphate hydrolases"/>
    <property type="match status" value="1"/>
</dbReference>
<protein>
    <recommendedName>
        <fullName evidence="10">Elongation factor Tu</fullName>
    </recommendedName>
</protein>
<dbReference type="NCBIfam" id="NF009373">
    <property type="entry name" value="PRK12736.1"/>
    <property type="match status" value="1"/>
</dbReference>
<comment type="function">
    <text evidence="10">This protein promotes the GTP-dependent binding of aminoacyl-tRNA to the A-site of ribosomes during protein biosynthesis.</text>
</comment>
<evidence type="ECO:0000256" key="2">
    <source>
        <dbReference type="ARBA" id="ARBA00007249"/>
    </source>
</evidence>
<dbReference type="GO" id="GO:0003924">
    <property type="term" value="F:GTPase activity"/>
    <property type="evidence" value="ECO:0007669"/>
    <property type="project" value="UniProtKB-UniRule"/>
</dbReference>